<proteinExistence type="predicted"/>
<dbReference type="EMBL" id="MVDD01000003">
    <property type="protein sequence ID" value="PKQ64217.1"/>
    <property type="molecule type" value="Genomic_DNA"/>
</dbReference>
<dbReference type="InterPro" id="IPR001932">
    <property type="entry name" value="PPM-type_phosphatase-like_dom"/>
</dbReference>
<protein>
    <submittedName>
        <fullName evidence="2">Stage II sporulation protein E</fullName>
    </submittedName>
</protein>
<evidence type="ECO:0000259" key="1">
    <source>
        <dbReference type="SMART" id="SM00331"/>
    </source>
</evidence>
<name>A0A2N3I1R9_9BACT</name>
<dbReference type="SUPFAM" id="SSF81606">
    <property type="entry name" value="PP2C-like"/>
    <property type="match status" value="1"/>
</dbReference>
<gene>
    <name evidence="2" type="ORF">BZG02_05185</name>
</gene>
<reference evidence="2 3" key="1">
    <citation type="journal article" date="2017" name="Front. Microbiol.">
        <title>Labilibaculum manganireducens gen. nov., sp. nov. and Labilibaculum filiforme sp. nov., Novel Bacteroidetes Isolated from Subsurface Sediments of the Baltic Sea.</title>
        <authorList>
            <person name="Vandieken V."/>
            <person name="Marshall I.P."/>
            <person name="Niemann H."/>
            <person name="Engelen B."/>
            <person name="Cypionka H."/>
        </authorList>
    </citation>
    <scope>NUCLEOTIDE SEQUENCE [LARGE SCALE GENOMIC DNA]</scope>
    <source>
        <strain evidence="2 3">59.16B</strain>
    </source>
</reference>
<evidence type="ECO:0000313" key="2">
    <source>
        <dbReference type="EMBL" id="PKQ64217.1"/>
    </source>
</evidence>
<dbReference type="SMART" id="SM00331">
    <property type="entry name" value="PP2C_SIG"/>
    <property type="match status" value="1"/>
</dbReference>
<evidence type="ECO:0000313" key="3">
    <source>
        <dbReference type="Proteomes" id="UP000233535"/>
    </source>
</evidence>
<sequence>MTSDYYIEVECQQKSFEGQSICGDVFMSRKIKEEGRTILVLSDGLGSGVKANVLGTLTASMILNYMKVNKDIRKAAEIIMQTLPVCSKRKASYSTFTIVDIECDGETRIIRYDNPECLILRGEENLAPECEELLLEGDHNKGKILYSYRFKAQKEDRIVFCSDGVTNSGMGAIRMPFGWGLENLDAFVKALIRKQNSLSARQLSEAVVNRACANYGNKPKDDTSCGVLYFREPRNLLICTGPPYEKSKDSQLAKQVTEFKGKKIICGGTTAGIISRELHRPIKMELQSADAELPPISYITGVDLVTEGILTLGKVHRLLKNYKQNSSFRYGPADRIVRVLLESDKIFIVNGTGINIAHQDPKLPMELEIRRTVVKNIVTLLEEKFLKEVDLSYI</sequence>
<dbReference type="Pfam" id="PF07228">
    <property type="entry name" value="SpoIIE"/>
    <property type="match status" value="1"/>
</dbReference>
<dbReference type="RefSeq" id="WP_101260355.1">
    <property type="nucleotide sequence ID" value="NZ_MVDD01000003.1"/>
</dbReference>
<dbReference type="AlphaFoldDB" id="A0A2N3I1R9"/>
<dbReference type="InterPro" id="IPR036457">
    <property type="entry name" value="PPM-type-like_dom_sf"/>
</dbReference>
<accession>A0A2N3I1R9</accession>
<comment type="caution">
    <text evidence="2">The sequence shown here is derived from an EMBL/GenBank/DDBJ whole genome shotgun (WGS) entry which is preliminary data.</text>
</comment>
<dbReference type="Gene3D" id="3.60.40.10">
    <property type="entry name" value="PPM-type phosphatase domain"/>
    <property type="match status" value="1"/>
</dbReference>
<feature type="domain" description="PPM-type phosphatase" evidence="1">
    <location>
        <begin position="6"/>
        <end position="230"/>
    </location>
</feature>
<organism evidence="2 3">
    <name type="scientific">Labilibaculum filiforme</name>
    <dbReference type="NCBI Taxonomy" id="1940526"/>
    <lineage>
        <taxon>Bacteria</taxon>
        <taxon>Pseudomonadati</taxon>
        <taxon>Bacteroidota</taxon>
        <taxon>Bacteroidia</taxon>
        <taxon>Marinilabiliales</taxon>
        <taxon>Marinifilaceae</taxon>
        <taxon>Labilibaculum</taxon>
    </lineage>
</organism>
<dbReference type="Proteomes" id="UP000233535">
    <property type="component" value="Unassembled WGS sequence"/>
</dbReference>
<keyword evidence="3" id="KW-1185">Reference proteome</keyword>
<dbReference type="OrthoDB" id="1090916at2"/>